<keyword evidence="5" id="KW-1133">Transmembrane helix</keyword>
<dbReference type="Gene3D" id="2.60.40.3210">
    <property type="entry name" value="Zona pellucida, ZP-N domain"/>
    <property type="match status" value="1"/>
</dbReference>
<dbReference type="InterPro" id="IPR001507">
    <property type="entry name" value="ZP_dom"/>
</dbReference>
<dbReference type="PANTHER" id="PTHR14002">
    <property type="entry name" value="ENDOGLIN/TGF-BETA RECEPTOR TYPE III"/>
    <property type="match status" value="1"/>
</dbReference>
<feature type="region of interest" description="Disordered" evidence="4">
    <location>
        <begin position="249"/>
        <end position="396"/>
    </location>
</feature>
<dbReference type="PROSITE" id="PS51034">
    <property type="entry name" value="ZP_2"/>
    <property type="match status" value="1"/>
</dbReference>
<dbReference type="InterPro" id="IPR055356">
    <property type="entry name" value="ZP-N"/>
</dbReference>
<dbReference type="Pfam" id="PF23344">
    <property type="entry name" value="ZP-N"/>
    <property type="match status" value="1"/>
</dbReference>
<evidence type="ECO:0000256" key="2">
    <source>
        <dbReference type="ARBA" id="ARBA00023157"/>
    </source>
</evidence>
<keyword evidence="2" id="KW-1015">Disulfide bond</keyword>
<keyword evidence="8" id="KW-1185">Reference proteome</keyword>
<dbReference type="InterPro" id="IPR042235">
    <property type="entry name" value="ZP-C_dom"/>
</dbReference>
<dbReference type="EMBL" id="OW240923">
    <property type="protein sequence ID" value="CAH2326041.1"/>
    <property type="molecule type" value="Genomic_DNA"/>
</dbReference>
<evidence type="ECO:0000256" key="4">
    <source>
        <dbReference type="SAM" id="MobiDB-lite"/>
    </source>
</evidence>
<evidence type="ECO:0000313" key="8">
    <source>
        <dbReference type="Proteomes" id="UP001295444"/>
    </source>
</evidence>
<dbReference type="InterPro" id="IPR048290">
    <property type="entry name" value="ZP_chr"/>
</dbReference>
<evidence type="ECO:0000256" key="3">
    <source>
        <dbReference type="ARBA" id="ARBA00023180"/>
    </source>
</evidence>
<proteinExistence type="predicted"/>
<name>A0AAD1WS36_PELCU</name>
<dbReference type="PANTHER" id="PTHR14002:SF59">
    <property type="entry name" value="CUB AND ZONA PELLUCIDA-LIKE DOMAIN-CONTAINING PROTEIN 1-RELATED"/>
    <property type="match status" value="1"/>
</dbReference>
<evidence type="ECO:0000313" key="7">
    <source>
        <dbReference type="EMBL" id="CAH2326041.1"/>
    </source>
</evidence>
<organism evidence="7 8">
    <name type="scientific">Pelobates cultripes</name>
    <name type="common">Western spadefoot toad</name>
    <dbReference type="NCBI Taxonomy" id="61616"/>
    <lineage>
        <taxon>Eukaryota</taxon>
        <taxon>Metazoa</taxon>
        <taxon>Chordata</taxon>
        <taxon>Craniata</taxon>
        <taxon>Vertebrata</taxon>
        <taxon>Euteleostomi</taxon>
        <taxon>Amphibia</taxon>
        <taxon>Batrachia</taxon>
        <taxon>Anura</taxon>
        <taxon>Pelobatoidea</taxon>
        <taxon>Pelobatidae</taxon>
        <taxon>Pelobates</taxon>
    </lineage>
</organism>
<reference evidence="7" key="1">
    <citation type="submission" date="2022-03" db="EMBL/GenBank/DDBJ databases">
        <authorList>
            <person name="Alioto T."/>
            <person name="Alioto T."/>
            <person name="Gomez Garrido J."/>
        </authorList>
    </citation>
    <scope>NUCLEOTIDE SEQUENCE</scope>
</reference>
<feature type="compositionally biased region" description="Low complexity" evidence="4">
    <location>
        <begin position="330"/>
        <end position="356"/>
    </location>
</feature>
<keyword evidence="1" id="KW-0732">Signal</keyword>
<dbReference type="Gene3D" id="2.60.40.4100">
    <property type="entry name" value="Zona pellucida, ZP-C domain"/>
    <property type="match status" value="1"/>
</dbReference>
<protein>
    <recommendedName>
        <fullName evidence="6">ZP domain-containing protein</fullName>
    </recommendedName>
</protein>
<feature type="compositionally biased region" description="Polar residues" evidence="4">
    <location>
        <begin position="385"/>
        <end position="396"/>
    </location>
</feature>
<keyword evidence="5" id="KW-0472">Membrane</keyword>
<dbReference type="SMART" id="SM00241">
    <property type="entry name" value="ZP"/>
    <property type="match status" value="1"/>
</dbReference>
<evidence type="ECO:0000256" key="5">
    <source>
        <dbReference type="SAM" id="Phobius"/>
    </source>
</evidence>
<feature type="compositionally biased region" description="Low complexity" evidence="4">
    <location>
        <begin position="271"/>
        <end position="306"/>
    </location>
</feature>
<dbReference type="Proteomes" id="UP001295444">
    <property type="component" value="Chromosome 12"/>
</dbReference>
<feature type="transmembrane region" description="Helical" evidence="5">
    <location>
        <begin position="877"/>
        <end position="898"/>
    </location>
</feature>
<dbReference type="InterPro" id="IPR055355">
    <property type="entry name" value="ZP-C"/>
</dbReference>
<sequence>MKENFTGIAQPAIVDIVLLEAMEMWTEAVMQHDGPKQKVIIADSCCWIYNIFNHNGWRLQTVVDLGTRSDTSKPNNSPVTAIIPIIRVPQNCPISVNLLAHDPDGDNVQCRYGIINTGECATCYHHPHFNLDQKNCVLSLYATISRGVYPFEMVLEDFAKNDIYLRYSDGSVSYKSEQYVRKRRAMTNYNWWTATEDTSTEVLHTDTTDDTTIAISYTSPIDDPEFITTLIYPVATSADTTYREIIDSDTAKTDTSSTETPVIDTSSPDMPVTDTSSPETPVTDTSSPETPVTDTSSPDTSVTDTSGTETPVTDTSGTETPVTDTSGTETPVTDTSSPDTSVTDTSSPDTSVTDTSGTETPVTDTSSTETPVIDASSPDTPVIDISSSPPGRDNIVTSEEYTIETTKITNIDLTETTTYLETTTDMPSSTDITETTTPDATWVPETDTIRYPTGSLSKIPLQFAVEVTSAVSSCTYGVYRPEFLPPTPNNGEILHARARMPFEIHLAAQATHSSIADFRVSGPYNMTKGAVRKNGNSATKIIEWTPTDNDVGDHVPFCFVAETINGYNSELRCIIVIVDNMVRTTLLCNENTMTLFIQKTSSNGLYDNHLRLIDPRCLLTSNSTHHIASVGFNSCGTEIEETEDSIVFKNQVTSFDDLTDVITRKHQVVISFNCTFPKKNRLSVSFRPKKALFEFTEAGFGNFTYKFQFYTNDQFTIVQTQSPLEVWLRDMLYMDIQVMSSVPNVQLFVESCKATPHDNPDDPVFYNIIENGCLKDETLKKYTGTNTRSRFGLEAFTFIGNYEEVYVSCTVMLCKLGDPNTRCARGCVARSSRRRRSLTAEATESLQHFISQGPLRMKRQSLNQDSEGKVALNINTLIMSLSGVAVVALVALTAYFIMKKARTTNYQRLSTVES</sequence>
<feature type="compositionally biased region" description="Polar residues" evidence="4">
    <location>
        <begin position="357"/>
        <end position="370"/>
    </location>
</feature>
<dbReference type="AlphaFoldDB" id="A0AAD1WS36"/>
<evidence type="ECO:0000259" key="6">
    <source>
        <dbReference type="PROSITE" id="PS51034"/>
    </source>
</evidence>
<dbReference type="Pfam" id="PF00100">
    <property type="entry name" value="Zona_pellucida"/>
    <property type="match status" value="1"/>
</dbReference>
<keyword evidence="5" id="KW-0812">Transmembrane</keyword>
<gene>
    <name evidence="7" type="ORF">PECUL_23A032059</name>
</gene>
<dbReference type="PRINTS" id="PR00023">
    <property type="entry name" value="ZPELLUCIDA"/>
</dbReference>
<feature type="compositionally biased region" description="Polar residues" evidence="4">
    <location>
        <begin position="307"/>
        <end position="329"/>
    </location>
</feature>
<keyword evidence="3" id="KW-0325">Glycoprotein</keyword>
<accession>A0AAD1WS36</accession>
<evidence type="ECO:0000256" key="1">
    <source>
        <dbReference type="ARBA" id="ARBA00022729"/>
    </source>
</evidence>
<feature type="domain" description="ZP" evidence="6">
    <location>
        <begin position="587"/>
        <end position="830"/>
    </location>
</feature>